<proteinExistence type="predicted"/>
<feature type="compositionally biased region" description="Polar residues" evidence="1">
    <location>
        <begin position="736"/>
        <end position="746"/>
    </location>
</feature>
<feature type="compositionally biased region" description="Pro residues" evidence="1">
    <location>
        <begin position="708"/>
        <end position="726"/>
    </location>
</feature>
<dbReference type="Proteomes" id="UP000286045">
    <property type="component" value="Unassembled WGS sequence"/>
</dbReference>
<feature type="domain" description="DUF3824" evidence="2">
    <location>
        <begin position="500"/>
        <end position="544"/>
    </location>
</feature>
<evidence type="ECO:0000259" key="2">
    <source>
        <dbReference type="Pfam" id="PF12868"/>
    </source>
</evidence>
<feature type="compositionally biased region" description="Basic and acidic residues" evidence="1">
    <location>
        <begin position="524"/>
        <end position="548"/>
    </location>
</feature>
<name>A0A439DIZ4_9PEZI</name>
<evidence type="ECO:0000313" key="3">
    <source>
        <dbReference type="EMBL" id="RWA14388.1"/>
    </source>
</evidence>
<protein>
    <recommendedName>
        <fullName evidence="2">DUF3824 domain-containing protein</fullName>
    </recommendedName>
</protein>
<feature type="domain" description="DUF3824" evidence="2">
    <location>
        <begin position="623"/>
        <end position="787"/>
    </location>
</feature>
<feature type="region of interest" description="Disordered" evidence="1">
    <location>
        <begin position="647"/>
        <end position="954"/>
    </location>
</feature>
<dbReference type="STRING" id="363999.A0A439DIZ4"/>
<comment type="caution">
    <text evidence="3">The sequence shown here is derived from an EMBL/GenBank/DDBJ whole genome shotgun (WGS) entry which is preliminary data.</text>
</comment>
<feature type="compositionally biased region" description="Basic residues" evidence="1">
    <location>
        <begin position="549"/>
        <end position="564"/>
    </location>
</feature>
<dbReference type="InterPro" id="IPR024436">
    <property type="entry name" value="DUF3824"/>
</dbReference>
<feature type="compositionally biased region" description="Basic residues" evidence="1">
    <location>
        <begin position="403"/>
        <end position="418"/>
    </location>
</feature>
<dbReference type="Pfam" id="PF12868">
    <property type="entry name" value="DUF3824"/>
    <property type="match status" value="3"/>
</dbReference>
<feature type="domain" description="DUF3824" evidence="2">
    <location>
        <begin position="413"/>
        <end position="465"/>
    </location>
</feature>
<feature type="compositionally biased region" description="Pro residues" evidence="1">
    <location>
        <begin position="763"/>
        <end position="783"/>
    </location>
</feature>
<dbReference type="EMBL" id="RYZI01000009">
    <property type="protein sequence ID" value="RWA14388.1"/>
    <property type="molecule type" value="Genomic_DNA"/>
</dbReference>
<feature type="region of interest" description="Disordered" evidence="1">
    <location>
        <begin position="185"/>
        <end position="205"/>
    </location>
</feature>
<feature type="compositionally biased region" description="Basic and acidic residues" evidence="1">
    <location>
        <begin position="935"/>
        <end position="953"/>
    </location>
</feature>
<feature type="compositionally biased region" description="Basic and acidic residues" evidence="1">
    <location>
        <begin position="565"/>
        <end position="574"/>
    </location>
</feature>
<feature type="compositionally biased region" description="Basic residues" evidence="1">
    <location>
        <begin position="600"/>
        <end position="611"/>
    </location>
</feature>
<dbReference type="PANTHER" id="PTHR35487:SF1">
    <property type="entry name" value="DUF3824 DOMAIN-CONTAINING PROTEIN"/>
    <property type="match status" value="1"/>
</dbReference>
<feature type="compositionally biased region" description="Basic and acidic residues" evidence="1">
    <location>
        <begin position="647"/>
        <end position="662"/>
    </location>
</feature>
<feature type="region of interest" description="Disordered" evidence="1">
    <location>
        <begin position="524"/>
        <end position="628"/>
    </location>
</feature>
<feature type="compositionally biased region" description="Polar residues" evidence="1">
    <location>
        <begin position="792"/>
        <end position="816"/>
    </location>
</feature>
<feature type="compositionally biased region" description="Basic and acidic residues" evidence="1">
    <location>
        <begin position="100"/>
        <end position="115"/>
    </location>
</feature>
<feature type="region of interest" description="Disordered" evidence="1">
    <location>
        <begin position="1"/>
        <end position="115"/>
    </location>
</feature>
<feature type="compositionally biased region" description="Basic and acidic residues" evidence="1">
    <location>
        <begin position="670"/>
        <end position="693"/>
    </location>
</feature>
<dbReference type="AlphaFoldDB" id="A0A439DIZ4"/>
<evidence type="ECO:0000256" key="1">
    <source>
        <dbReference type="SAM" id="MobiDB-lite"/>
    </source>
</evidence>
<organism evidence="3 4">
    <name type="scientific">Xylaria grammica</name>
    <dbReference type="NCBI Taxonomy" id="363999"/>
    <lineage>
        <taxon>Eukaryota</taxon>
        <taxon>Fungi</taxon>
        <taxon>Dikarya</taxon>
        <taxon>Ascomycota</taxon>
        <taxon>Pezizomycotina</taxon>
        <taxon>Sordariomycetes</taxon>
        <taxon>Xylariomycetidae</taxon>
        <taxon>Xylariales</taxon>
        <taxon>Xylariaceae</taxon>
        <taxon>Xylaria</taxon>
    </lineage>
</organism>
<feature type="region of interest" description="Disordered" evidence="1">
    <location>
        <begin position="444"/>
        <end position="483"/>
    </location>
</feature>
<accession>A0A439DIZ4</accession>
<sequence length="1021" mass="116322">MAQVYRERDIRYTRDRSRSSSDDERRYKTVSHYKVGGPGGTTARLERVERYEEDDDHRSRYSHSHVGRSPAEIVEVDRHTEKTFYPDRPRSAFDAPSRGSESHRGDGDRLRTVEYERGVERDRDYYLPERQSRTRVVEDTREVLSPTRGHYWDHRQPWDDHETDVRLEKRVVRRDSDGDLKVKEKSLDIHKDKHHHHYDDPRDYKERDVKIERRYVEERDPRDAEVERYHREFEYYSAPDPPHQPIVIRQKMPEQKVIVHEAPPPAPVIVPRADPAFIVLREREENREPRRDEDYYRRHDDRRYEKDSYDEDYYIKRTVIRRDRSSSSDHHKKRHIAEGALAGAGLGALVGSRKGKDGEPQDHKGRKVLAGAALGALGTEVIRRARSAYDDRHDEYEYDNYDRHRHRSRSRSRSKSRSRLATGLAIGAAALAVAGGLKYMQNNKIEKEESHRGRRRRRYSNDDYSLSRSPSRRGRSRSKSNVAKAGAATAALAGLVHHYRSKSRSAEIAAAGLTGAAATKLWERHRDKKDRENHAASDDESYSRDRSISRSRSRSRSLGRHHHIRDSTADRELGLVHVPDVEYGSEPLEPYESASEEPRRLRHKHRHRHRSASSSDGQARKKRSKSTLRDVAAAGLGTAAAAIGIKKLSDHQRNKERGEISSERSVGQSRSRDRSDRARDRRSRDRERRRYEEAVAGSSYYPSYDVEAPPPSPPHASGGFPPPPTNQGPTPVGPSAFTNHPNQSTANLNNPYPPYNPQDYANLPPPPPGPPPASASYFPPPGGPGHHPGPENVSQVPNIGASQTYPDAPGSATTKQDGVRAESGPPPTPPSSSNSIPEQTRTAPKVHFRSLSPESSRNLRRYREEMNETPSDLIDEGYISKDISRHQNNRWSGNRHTKTRSSSDPPSNRLALSHSDRRPRGVSPSFLDDNDIVDLPDRFDPSGKPIDPRDRTLRRPRSSYGEFEYQPRYPGDSSMHGEWAAFQIGEHPEAAQFAQTVASLLRGQRGFLGALGHMLEDGLGR</sequence>
<gene>
    <name evidence="3" type="ORF">EKO27_g740</name>
</gene>
<evidence type="ECO:0000313" key="4">
    <source>
        <dbReference type="Proteomes" id="UP000286045"/>
    </source>
</evidence>
<feature type="region of interest" description="Disordered" evidence="1">
    <location>
        <begin position="400"/>
        <end position="419"/>
    </location>
</feature>
<dbReference type="PANTHER" id="PTHR35487">
    <property type="entry name" value="DUF3824 DOMAIN-CONTAINING PROTEIN"/>
    <property type="match status" value="1"/>
</dbReference>
<keyword evidence="4" id="KW-1185">Reference proteome</keyword>
<reference evidence="3 4" key="1">
    <citation type="submission" date="2018-12" db="EMBL/GenBank/DDBJ databases">
        <title>Draft genome sequence of Xylaria grammica IHI A82.</title>
        <authorList>
            <person name="Buettner E."/>
            <person name="Kellner H."/>
        </authorList>
    </citation>
    <scope>NUCLEOTIDE SEQUENCE [LARGE SCALE GENOMIC DNA]</scope>
    <source>
        <strain evidence="3 4">IHI A82</strain>
    </source>
</reference>
<feature type="compositionally biased region" description="Basic and acidic residues" evidence="1">
    <location>
        <begin position="1"/>
        <end position="27"/>
    </location>
</feature>
<feature type="compositionally biased region" description="Basic and acidic residues" evidence="1">
    <location>
        <begin position="75"/>
        <end position="91"/>
    </location>
</feature>